<dbReference type="EMBL" id="LAZR01000051">
    <property type="protein sequence ID" value="KKN98453.1"/>
    <property type="molecule type" value="Genomic_DNA"/>
</dbReference>
<name>A0A0F9Y1B5_9ZZZZ</name>
<accession>A0A0F9Y1B5</accession>
<protein>
    <submittedName>
        <fullName evidence="1">Uncharacterized protein</fullName>
    </submittedName>
</protein>
<reference evidence="1" key="1">
    <citation type="journal article" date="2015" name="Nature">
        <title>Complex archaea that bridge the gap between prokaryotes and eukaryotes.</title>
        <authorList>
            <person name="Spang A."/>
            <person name="Saw J.H."/>
            <person name="Jorgensen S.L."/>
            <person name="Zaremba-Niedzwiedzka K."/>
            <person name="Martijn J."/>
            <person name="Lind A.E."/>
            <person name="van Eijk R."/>
            <person name="Schleper C."/>
            <person name="Guy L."/>
            <person name="Ettema T.J."/>
        </authorList>
    </citation>
    <scope>NUCLEOTIDE SEQUENCE</scope>
</reference>
<dbReference type="AlphaFoldDB" id="A0A0F9Y1B5"/>
<sequence length="106" mass="12369">MSKVSEELKGLIHQSLNISRTLYPEYELDLRDILNRIYDEEGVKDLGKAMIEKLAEKRDEGRGGWFMEDCEISDLKEMLVKHLDSGDMVDVANFVMMIWNKEQDKT</sequence>
<organism evidence="1">
    <name type="scientific">marine sediment metagenome</name>
    <dbReference type="NCBI Taxonomy" id="412755"/>
    <lineage>
        <taxon>unclassified sequences</taxon>
        <taxon>metagenomes</taxon>
        <taxon>ecological metagenomes</taxon>
    </lineage>
</organism>
<evidence type="ECO:0000313" key="1">
    <source>
        <dbReference type="EMBL" id="KKN98453.1"/>
    </source>
</evidence>
<comment type="caution">
    <text evidence="1">The sequence shown here is derived from an EMBL/GenBank/DDBJ whole genome shotgun (WGS) entry which is preliminary data.</text>
</comment>
<proteinExistence type="predicted"/>
<gene>
    <name evidence="1" type="ORF">LCGC14_0145630</name>
</gene>